<dbReference type="InterPro" id="IPR012675">
    <property type="entry name" value="Beta-grasp_dom_sf"/>
</dbReference>
<accession>A0ABW9VJZ4</accession>
<dbReference type="Pfam" id="PF00111">
    <property type="entry name" value="Fer2"/>
    <property type="match status" value="1"/>
</dbReference>
<gene>
    <name evidence="6" type="ORF">GTP27_10660</name>
</gene>
<dbReference type="InterPro" id="IPR050415">
    <property type="entry name" value="MRET"/>
</dbReference>
<dbReference type="InterPro" id="IPR008333">
    <property type="entry name" value="Cbr1-like_FAD-bd_dom"/>
</dbReference>
<name>A0ABW9VJZ4_9BURK</name>
<dbReference type="PROSITE" id="PS51085">
    <property type="entry name" value="2FE2S_FER_2"/>
    <property type="match status" value="1"/>
</dbReference>
<dbReference type="InterPro" id="IPR001041">
    <property type="entry name" value="2Fe-2S_ferredoxin-type"/>
</dbReference>
<dbReference type="SUPFAM" id="SSF54292">
    <property type="entry name" value="2Fe-2S ferredoxin-like"/>
    <property type="match status" value="1"/>
</dbReference>
<dbReference type="InterPro" id="IPR017938">
    <property type="entry name" value="Riboflavin_synthase-like_b-brl"/>
</dbReference>
<proteinExistence type="predicted"/>
<dbReference type="InterPro" id="IPR001709">
    <property type="entry name" value="Flavoprot_Pyr_Nucl_cyt_Rdtase"/>
</dbReference>
<dbReference type="SUPFAM" id="SSF52343">
    <property type="entry name" value="Ferredoxin reductase-like, C-terminal NADP-linked domain"/>
    <property type="match status" value="1"/>
</dbReference>
<keyword evidence="2" id="KW-0001">2Fe-2S</keyword>
<dbReference type="PANTHER" id="PTHR47354:SF5">
    <property type="entry name" value="PROTEIN RFBI"/>
    <property type="match status" value="1"/>
</dbReference>
<dbReference type="Gene3D" id="3.10.20.30">
    <property type="match status" value="1"/>
</dbReference>
<dbReference type="InterPro" id="IPR039261">
    <property type="entry name" value="FNR_nucleotide-bd"/>
</dbReference>
<feature type="domain" description="2Fe-2S ferredoxin-type" evidence="4">
    <location>
        <begin position="8"/>
        <end position="99"/>
    </location>
</feature>
<dbReference type="CDD" id="cd00207">
    <property type="entry name" value="fer2"/>
    <property type="match status" value="1"/>
</dbReference>
<feature type="domain" description="FAD-binding FR-type" evidence="5">
    <location>
        <begin position="103"/>
        <end position="203"/>
    </location>
</feature>
<evidence type="ECO:0000313" key="6">
    <source>
        <dbReference type="EMBL" id="MYM39791.1"/>
    </source>
</evidence>
<evidence type="ECO:0000259" key="4">
    <source>
        <dbReference type="PROSITE" id="PS51085"/>
    </source>
</evidence>
<dbReference type="SUPFAM" id="SSF63380">
    <property type="entry name" value="Riboflavin synthase domain-like"/>
    <property type="match status" value="1"/>
</dbReference>
<dbReference type="Gene3D" id="2.40.30.10">
    <property type="entry name" value="Translation factors"/>
    <property type="match status" value="1"/>
</dbReference>
<dbReference type="RefSeq" id="WP_161039162.1">
    <property type="nucleotide sequence ID" value="NZ_WWCM01000006.1"/>
</dbReference>
<dbReference type="Pfam" id="PF00175">
    <property type="entry name" value="NAD_binding_1"/>
    <property type="match status" value="1"/>
</dbReference>
<evidence type="ECO:0000256" key="1">
    <source>
        <dbReference type="ARBA" id="ARBA00001974"/>
    </source>
</evidence>
<evidence type="ECO:0000313" key="7">
    <source>
        <dbReference type="Proteomes" id="UP000478090"/>
    </source>
</evidence>
<dbReference type="PROSITE" id="PS51384">
    <property type="entry name" value="FAD_FR"/>
    <property type="match status" value="1"/>
</dbReference>
<comment type="cofactor">
    <cofactor evidence="1">
        <name>FAD</name>
        <dbReference type="ChEBI" id="CHEBI:57692"/>
    </cofactor>
</comment>
<dbReference type="EMBL" id="WWCM01000006">
    <property type="protein sequence ID" value="MYM39791.1"/>
    <property type="molecule type" value="Genomic_DNA"/>
</dbReference>
<dbReference type="Gene3D" id="3.40.50.80">
    <property type="entry name" value="Nucleotide-binding domain of ferredoxin-NADP reductase (FNR) module"/>
    <property type="match status" value="1"/>
</dbReference>
<comment type="caution">
    <text evidence="6">The sequence shown here is derived from an EMBL/GenBank/DDBJ whole genome shotgun (WGS) entry which is preliminary data.</text>
</comment>
<dbReference type="PRINTS" id="PR00410">
    <property type="entry name" value="PHEHYDRXLASE"/>
</dbReference>
<evidence type="ECO:0000256" key="2">
    <source>
        <dbReference type="ARBA" id="ARBA00022714"/>
    </source>
</evidence>
<keyword evidence="2" id="KW-0411">Iron-sulfur</keyword>
<keyword evidence="2" id="KW-0408">Iron</keyword>
<reference evidence="6 7" key="1">
    <citation type="submission" date="2019-12" db="EMBL/GenBank/DDBJ databases">
        <title>Novel species isolated from a subtropical stream in China.</title>
        <authorList>
            <person name="Lu H."/>
        </authorList>
    </citation>
    <scope>NUCLEOTIDE SEQUENCE [LARGE SCALE GENOMIC DNA]</scope>
    <source>
        <strain evidence="6 7">CY13W</strain>
    </source>
</reference>
<dbReference type="InterPro" id="IPR006058">
    <property type="entry name" value="2Fe2S_fd_BS"/>
</dbReference>
<organism evidence="6 7">
    <name type="scientific">Duganella qianjiadongensis</name>
    <dbReference type="NCBI Taxonomy" id="2692176"/>
    <lineage>
        <taxon>Bacteria</taxon>
        <taxon>Pseudomonadati</taxon>
        <taxon>Pseudomonadota</taxon>
        <taxon>Betaproteobacteria</taxon>
        <taxon>Burkholderiales</taxon>
        <taxon>Oxalobacteraceae</taxon>
        <taxon>Telluria group</taxon>
        <taxon>Duganella</taxon>
    </lineage>
</organism>
<sequence>MFSLFKKAALPLATINGLTFPMQARETVLQAALRNGLAFPHSCRVGGCASCKCRLVSGKVKELTSSAYVLTEQELAAGYILACQSVPTQNVAIEVPFDSTPYQQQIAGRVVGQDQLTHDICRLTIQLDSQLDYRAGQYAQLALESMPDCARSYSFATPSSPDGRVQFFIKHMAGGQFSSRVHQHSVLNEAVTVSGPCGDFWLREASAPLLLIAGGSGLAPVLALLQDAAQQGVQRDATLMFGVRRRADLYAVDEIGTLARSWRGRFAFIPVLSEETDWPGASGLIPQHIASYLPAGAHAYLCGPPAMVDACTASLLEQGVAAAHLHADRFTTIKKET</sequence>
<dbReference type="PANTHER" id="PTHR47354">
    <property type="entry name" value="NADH OXIDOREDUCTASE HCR"/>
    <property type="match status" value="1"/>
</dbReference>
<dbReference type="PRINTS" id="PR00371">
    <property type="entry name" value="FPNCR"/>
</dbReference>
<protein>
    <submittedName>
        <fullName evidence="6">2Fe-2S iron-sulfur cluster binding domain-containing protein</fullName>
    </submittedName>
</protein>
<evidence type="ECO:0000259" key="5">
    <source>
        <dbReference type="PROSITE" id="PS51384"/>
    </source>
</evidence>
<keyword evidence="2" id="KW-0479">Metal-binding</keyword>
<dbReference type="PROSITE" id="PS00197">
    <property type="entry name" value="2FE2S_FER_1"/>
    <property type="match status" value="1"/>
</dbReference>
<dbReference type="InterPro" id="IPR036010">
    <property type="entry name" value="2Fe-2S_ferredoxin-like_sf"/>
</dbReference>
<evidence type="ECO:0000256" key="3">
    <source>
        <dbReference type="ARBA" id="ARBA00034078"/>
    </source>
</evidence>
<dbReference type="InterPro" id="IPR017927">
    <property type="entry name" value="FAD-bd_FR_type"/>
</dbReference>
<comment type="cofactor">
    <cofactor evidence="3">
        <name>[2Fe-2S] cluster</name>
        <dbReference type="ChEBI" id="CHEBI:190135"/>
    </cofactor>
</comment>
<dbReference type="Pfam" id="PF00970">
    <property type="entry name" value="FAD_binding_6"/>
    <property type="match status" value="1"/>
</dbReference>
<dbReference type="Proteomes" id="UP000478090">
    <property type="component" value="Unassembled WGS sequence"/>
</dbReference>
<dbReference type="InterPro" id="IPR001433">
    <property type="entry name" value="OxRdtase_FAD/NAD-bd"/>
</dbReference>
<keyword evidence="7" id="KW-1185">Reference proteome</keyword>